<evidence type="ECO:0000313" key="3">
    <source>
        <dbReference type="Proteomes" id="UP000054538"/>
    </source>
</evidence>
<dbReference type="OrthoDB" id="2678913at2759"/>
<reference evidence="2 3" key="1">
    <citation type="submission" date="2014-04" db="EMBL/GenBank/DDBJ databases">
        <authorList>
            <consortium name="DOE Joint Genome Institute"/>
            <person name="Kuo A."/>
            <person name="Kohler A."/>
            <person name="Jargeat P."/>
            <person name="Nagy L.G."/>
            <person name="Floudas D."/>
            <person name="Copeland A."/>
            <person name="Barry K.W."/>
            <person name="Cichocki N."/>
            <person name="Veneault-Fourrey C."/>
            <person name="LaButti K."/>
            <person name="Lindquist E.A."/>
            <person name="Lipzen A."/>
            <person name="Lundell T."/>
            <person name="Morin E."/>
            <person name="Murat C."/>
            <person name="Sun H."/>
            <person name="Tunlid A."/>
            <person name="Henrissat B."/>
            <person name="Grigoriev I.V."/>
            <person name="Hibbett D.S."/>
            <person name="Martin F."/>
            <person name="Nordberg H.P."/>
            <person name="Cantor M.N."/>
            <person name="Hua S.X."/>
        </authorList>
    </citation>
    <scope>NUCLEOTIDE SEQUENCE [LARGE SCALE GENOMIC DNA]</scope>
    <source>
        <strain evidence="2 3">Ve08.2h10</strain>
    </source>
</reference>
<feature type="region of interest" description="Disordered" evidence="1">
    <location>
        <begin position="91"/>
        <end position="111"/>
    </location>
</feature>
<protein>
    <submittedName>
        <fullName evidence="2">Uncharacterized protein</fullName>
    </submittedName>
</protein>
<organism evidence="2 3">
    <name type="scientific">Paxillus rubicundulus Ve08.2h10</name>
    <dbReference type="NCBI Taxonomy" id="930991"/>
    <lineage>
        <taxon>Eukaryota</taxon>
        <taxon>Fungi</taxon>
        <taxon>Dikarya</taxon>
        <taxon>Basidiomycota</taxon>
        <taxon>Agaricomycotina</taxon>
        <taxon>Agaricomycetes</taxon>
        <taxon>Agaricomycetidae</taxon>
        <taxon>Boletales</taxon>
        <taxon>Paxilineae</taxon>
        <taxon>Paxillaceae</taxon>
        <taxon>Paxillus</taxon>
    </lineage>
</organism>
<dbReference type="GO" id="GO:0003677">
    <property type="term" value="F:DNA binding"/>
    <property type="evidence" value="ECO:0007669"/>
    <property type="project" value="InterPro"/>
</dbReference>
<dbReference type="HOGENOM" id="CLU_003292_2_2_1"/>
<keyword evidence="3" id="KW-1185">Reference proteome</keyword>
<reference evidence="3" key="2">
    <citation type="submission" date="2015-01" db="EMBL/GenBank/DDBJ databases">
        <title>Evolutionary Origins and Diversification of the Mycorrhizal Mutualists.</title>
        <authorList>
            <consortium name="DOE Joint Genome Institute"/>
            <consortium name="Mycorrhizal Genomics Consortium"/>
            <person name="Kohler A."/>
            <person name="Kuo A."/>
            <person name="Nagy L.G."/>
            <person name="Floudas D."/>
            <person name="Copeland A."/>
            <person name="Barry K.W."/>
            <person name="Cichocki N."/>
            <person name="Veneault-Fourrey C."/>
            <person name="LaButti K."/>
            <person name="Lindquist E.A."/>
            <person name="Lipzen A."/>
            <person name="Lundell T."/>
            <person name="Morin E."/>
            <person name="Murat C."/>
            <person name="Riley R."/>
            <person name="Ohm R."/>
            <person name="Sun H."/>
            <person name="Tunlid A."/>
            <person name="Henrissat B."/>
            <person name="Grigoriev I.V."/>
            <person name="Hibbett D.S."/>
            <person name="Martin F."/>
        </authorList>
    </citation>
    <scope>NUCLEOTIDE SEQUENCE [LARGE SCALE GENOMIC DNA]</scope>
    <source>
        <strain evidence="3">Ve08.2h10</strain>
    </source>
</reference>
<dbReference type="InParanoid" id="A0A0D0BRV7"/>
<accession>A0A0D0BRV7</accession>
<dbReference type="SUPFAM" id="SSF56349">
    <property type="entry name" value="DNA breaking-rejoining enzymes"/>
    <property type="match status" value="1"/>
</dbReference>
<name>A0A0D0BRV7_9AGAM</name>
<dbReference type="InterPro" id="IPR011010">
    <property type="entry name" value="DNA_brk_join_enz"/>
</dbReference>
<dbReference type="Proteomes" id="UP000054538">
    <property type="component" value="Unassembled WGS sequence"/>
</dbReference>
<dbReference type="STRING" id="930991.A0A0D0BRV7"/>
<evidence type="ECO:0000313" key="2">
    <source>
        <dbReference type="EMBL" id="KIK74212.1"/>
    </source>
</evidence>
<proteinExistence type="predicted"/>
<gene>
    <name evidence="2" type="ORF">PAXRUDRAFT_20105</name>
</gene>
<evidence type="ECO:0000256" key="1">
    <source>
        <dbReference type="SAM" id="MobiDB-lite"/>
    </source>
</evidence>
<dbReference type="EMBL" id="KN829068">
    <property type="protein sequence ID" value="KIK74212.1"/>
    <property type="molecule type" value="Genomic_DNA"/>
</dbReference>
<dbReference type="AlphaFoldDB" id="A0A0D0BRV7"/>
<sequence>MHHLGWSHNDMEIEALLKAAMTLAPISSKRKPHEPYTISVLTLMQDTLDLMDPAEAAVFACFTMTFWFTAHVSEFTVPCLDAFNPSLHVKPSNATHEKDRQGLMAQQHGPSDPQAALQNHFAINSPPPNGHLFAYKHKGGHHPLTKSKFTTSLSSATKKAGIKPLQGHGVHIGSTLKYLLHNVPFDVIKIKGRWASDAFFVYLQCHAQILAPYIQASPPSTRASFITPCPPYVTNSPGSYHHWVLQLTPFPRPGHHILGPVSASCFHPYTF</sequence>